<dbReference type="GO" id="GO:0006355">
    <property type="term" value="P:regulation of DNA-templated transcription"/>
    <property type="evidence" value="ECO:0007669"/>
    <property type="project" value="InterPro"/>
</dbReference>
<sequence length="366" mass="41611">MTVRSPLLSNELLSRIKALEPLKVGLDALQDHVVVTDENGNILYMNKAAEGLTGFPEREALGKNPGDLWGGQMTKEFYEKMWERIKVEKQPFVGEVQNKRKDGTLYWQELHISPILDEANGIKFFIAIEPNISDRKEKEKFKEEFISILAHQLKNPLATMKWALDFLLHEEQPKQKDRYILENLYRQNDALLDLVGDLMVLAKVGDINKAPITFDLQKEIEMIVADEKKRHTHVNLQFRKNAQEFPLKANRSLVGQVFQNVLDNAAEYADVSDPRVAVVLAKGKNSYHFSCENNGFSIPAQDQARIFSKFFRASNVIQVKEKGTGLGLFIVKTICDYLGWKVSFQSPPAASSNGTIFFVEIPLSQI</sequence>
<dbReference type="InterPro" id="IPR000014">
    <property type="entry name" value="PAS"/>
</dbReference>
<reference evidence="11 12" key="1">
    <citation type="journal article" date="2016" name="Nat. Commun.">
        <title>Thousands of microbial genomes shed light on interconnected biogeochemical processes in an aquifer system.</title>
        <authorList>
            <person name="Anantharaman K."/>
            <person name="Brown C.T."/>
            <person name="Hug L.A."/>
            <person name="Sharon I."/>
            <person name="Castelle C.J."/>
            <person name="Probst A.J."/>
            <person name="Thomas B.C."/>
            <person name="Singh A."/>
            <person name="Wilkins M.J."/>
            <person name="Karaoz U."/>
            <person name="Brodie E.L."/>
            <person name="Williams K.H."/>
            <person name="Hubbard S.S."/>
            <person name="Banfield J.F."/>
        </authorList>
    </citation>
    <scope>NUCLEOTIDE SEQUENCE [LARGE SCALE GENOMIC DNA]</scope>
</reference>
<dbReference type="CDD" id="cd00075">
    <property type="entry name" value="HATPase"/>
    <property type="match status" value="1"/>
</dbReference>
<dbReference type="Pfam" id="PF02518">
    <property type="entry name" value="HATPase_c"/>
    <property type="match status" value="1"/>
</dbReference>
<accession>A0A1G2R4Y0</accession>
<keyword evidence="5" id="KW-0418">Kinase</keyword>
<dbReference type="GO" id="GO:0005886">
    <property type="term" value="C:plasma membrane"/>
    <property type="evidence" value="ECO:0007669"/>
    <property type="project" value="TreeGrafter"/>
</dbReference>
<dbReference type="SUPFAM" id="SSF47384">
    <property type="entry name" value="Homodimeric domain of signal transducing histidine kinase"/>
    <property type="match status" value="1"/>
</dbReference>
<gene>
    <name evidence="11" type="ORF">A3C04_01090</name>
</gene>
<organism evidence="11 12">
    <name type="scientific">Candidatus Wildermuthbacteria bacterium RIFCSPHIGHO2_02_FULL_45_25</name>
    <dbReference type="NCBI Taxonomy" id="1802450"/>
    <lineage>
        <taxon>Bacteria</taxon>
        <taxon>Candidatus Wildermuthiibacteriota</taxon>
    </lineage>
</organism>
<dbReference type="InterPro" id="IPR036097">
    <property type="entry name" value="HisK_dim/P_sf"/>
</dbReference>
<dbReference type="InterPro" id="IPR004358">
    <property type="entry name" value="Sig_transdc_His_kin-like_C"/>
</dbReference>
<dbReference type="AlphaFoldDB" id="A0A1G2R4Y0"/>
<evidence type="ECO:0000256" key="2">
    <source>
        <dbReference type="ARBA" id="ARBA00012438"/>
    </source>
</evidence>
<dbReference type="Gene3D" id="3.30.565.10">
    <property type="entry name" value="Histidine kinase-like ATPase, C-terminal domain"/>
    <property type="match status" value="1"/>
</dbReference>
<dbReference type="InterPro" id="IPR035965">
    <property type="entry name" value="PAS-like_dom_sf"/>
</dbReference>
<keyword evidence="6" id="KW-0902">Two-component regulatory system</keyword>
<dbReference type="CDD" id="cd00130">
    <property type="entry name" value="PAS"/>
    <property type="match status" value="1"/>
</dbReference>
<evidence type="ECO:0000256" key="3">
    <source>
        <dbReference type="ARBA" id="ARBA00022553"/>
    </source>
</evidence>
<keyword evidence="3" id="KW-0597">Phosphoprotein</keyword>
<dbReference type="EMBL" id="MHTV01000013">
    <property type="protein sequence ID" value="OHA67302.1"/>
    <property type="molecule type" value="Genomic_DNA"/>
</dbReference>
<dbReference type="PROSITE" id="PS50113">
    <property type="entry name" value="PAC"/>
    <property type="match status" value="1"/>
</dbReference>
<dbReference type="SMART" id="SM00388">
    <property type="entry name" value="HisKA"/>
    <property type="match status" value="1"/>
</dbReference>
<evidence type="ECO:0000313" key="12">
    <source>
        <dbReference type="Proteomes" id="UP000178092"/>
    </source>
</evidence>
<dbReference type="Pfam" id="PF00989">
    <property type="entry name" value="PAS"/>
    <property type="match status" value="1"/>
</dbReference>
<name>A0A1G2R4Y0_9BACT</name>
<evidence type="ECO:0000256" key="7">
    <source>
        <dbReference type="ARBA" id="ARBA00023136"/>
    </source>
</evidence>
<feature type="domain" description="PAC" evidence="10">
    <location>
        <begin position="92"/>
        <end position="144"/>
    </location>
</feature>
<dbReference type="InterPro" id="IPR000700">
    <property type="entry name" value="PAS-assoc_C"/>
</dbReference>
<dbReference type="Gene3D" id="3.30.450.20">
    <property type="entry name" value="PAS domain"/>
    <property type="match status" value="1"/>
</dbReference>
<keyword evidence="4" id="KW-0808">Transferase</keyword>
<dbReference type="PANTHER" id="PTHR45453:SF1">
    <property type="entry name" value="PHOSPHATE REGULON SENSOR PROTEIN PHOR"/>
    <property type="match status" value="1"/>
</dbReference>
<dbReference type="GO" id="GO:0016036">
    <property type="term" value="P:cellular response to phosphate starvation"/>
    <property type="evidence" value="ECO:0007669"/>
    <property type="project" value="TreeGrafter"/>
</dbReference>
<dbReference type="InterPro" id="IPR003661">
    <property type="entry name" value="HisK_dim/P_dom"/>
</dbReference>
<comment type="catalytic activity">
    <reaction evidence="1">
        <text>ATP + protein L-histidine = ADP + protein N-phospho-L-histidine.</text>
        <dbReference type="EC" id="2.7.13.3"/>
    </reaction>
</comment>
<comment type="caution">
    <text evidence="11">The sequence shown here is derived from an EMBL/GenBank/DDBJ whole genome shotgun (WGS) entry which is preliminary data.</text>
</comment>
<dbReference type="InterPro" id="IPR036890">
    <property type="entry name" value="HATPase_C_sf"/>
</dbReference>
<protein>
    <recommendedName>
        <fullName evidence="2">histidine kinase</fullName>
        <ecNumber evidence="2">2.7.13.3</ecNumber>
    </recommendedName>
</protein>
<dbReference type="InterPro" id="IPR003594">
    <property type="entry name" value="HATPase_dom"/>
</dbReference>
<evidence type="ECO:0000259" key="8">
    <source>
        <dbReference type="PROSITE" id="PS50109"/>
    </source>
</evidence>
<dbReference type="InterPro" id="IPR005467">
    <property type="entry name" value="His_kinase_dom"/>
</dbReference>
<dbReference type="SMART" id="SM00091">
    <property type="entry name" value="PAS"/>
    <property type="match status" value="1"/>
</dbReference>
<dbReference type="Pfam" id="PF00512">
    <property type="entry name" value="HisKA"/>
    <property type="match status" value="1"/>
</dbReference>
<feature type="domain" description="PAS" evidence="9">
    <location>
        <begin position="18"/>
        <end position="64"/>
    </location>
</feature>
<dbReference type="PROSITE" id="PS50112">
    <property type="entry name" value="PAS"/>
    <property type="match status" value="1"/>
</dbReference>
<keyword evidence="7" id="KW-0472">Membrane</keyword>
<evidence type="ECO:0000256" key="5">
    <source>
        <dbReference type="ARBA" id="ARBA00022777"/>
    </source>
</evidence>
<dbReference type="EC" id="2.7.13.3" evidence="2"/>
<dbReference type="NCBIfam" id="TIGR00229">
    <property type="entry name" value="sensory_box"/>
    <property type="match status" value="1"/>
</dbReference>
<dbReference type="PROSITE" id="PS50109">
    <property type="entry name" value="HIS_KIN"/>
    <property type="match status" value="1"/>
</dbReference>
<dbReference type="CDD" id="cd00082">
    <property type="entry name" value="HisKA"/>
    <property type="match status" value="1"/>
</dbReference>
<evidence type="ECO:0000256" key="6">
    <source>
        <dbReference type="ARBA" id="ARBA00023012"/>
    </source>
</evidence>
<feature type="domain" description="Histidine kinase" evidence="8">
    <location>
        <begin position="148"/>
        <end position="365"/>
    </location>
</feature>
<dbReference type="SUPFAM" id="SSF55874">
    <property type="entry name" value="ATPase domain of HSP90 chaperone/DNA topoisomerase II/histidine kinase"/>
    <property type="match status" value="1"/>
</dbReference>
<dbReference type="PANTHER" id="PTHR45453">
    <property type="entry name" value="PHOSPHATE REGULON SENSOR PROTEIN PHOR"/>
    <property type="match status" value="1"/>
</dbReference>
<dbReference type="InterPro" id="IPR013767">
    <property type="entry name" value="PAS_fold"/>
</dbReference>
<proteinExistence type="predicted"/>
<dbReference type="PRINTS" id="PR00344">
    <property type="entry name" value="BCTRLSENSOR"/>
</dbReference>
<dbReference type="GO" id="GO:0004721">
    <property type="term" value="F:phosphoprotein phosphatase activity"/>
    <property type="evidence" value="ECO:0007669"/>
    <property type="project" value="TreeGrafter"/>
</dbReference>
<dbReference type="SUPFAM" id="SSF55785">
    <property type="entry name" value="PYP-like sensor domain (PAS domain)"/>
    <property type="match status" value="1"/>
</dbReference>
<evidence type="ECO:0000259" key="10">
    <source>
        <dbReference type="PROSITE" id="PS50113"/>
    </source>
</evidence>
<dbReference type="InterPro" id="IPR001610">
    <property type="entry name" value="PAC"/>
</dbReference>
<dbReference type="GO" id="GO:0000155">
    <property type="term" value="F:phosphorelay sensor kinase activity"/>
    <property type="evidence" value="ECO:0007669"/>
    <property type="project" value="InterPro"/>
</dbReference>
<evidence type="ECO:0000256" key="1">
    <source>
        <dbReference type="ARBA" id="ARBA00000085"/>
    </source>
</evidence>
<dbReference type="Proteomes" id="UP000178092">
    <property type="component" value="Unassembled WGS sequence"/>
</dbReference>
<evidence type="ECO:0000313" key="11">
    <source>
        <dbReference type="EMBL" id="OHA67302.1"/>
    </source>
</evidence>
<dbReference type="SMART" id="SM00387">
    <property type="entry name" value="HATPase_c"/>
    <property type="match status" value="1"/>
</dbReference>
<dbReference type="InterPro" id="IPR050351">
    <property type="entry name" value="BphY/WalK/GraS-like"/>
</dbReference>
<evidence type="ECO:0000256" key="4">
    <source>
        <dbReference type="ARBA" id="ARBA00022679"/>
    </source>
</evidence>
<dbReference type="SMART" id="SM00086">
    <property type="entry name" value="PAC"/>
    <property type="match status" value="1"/>
</dbReference>
<evidence type="ECO:0000259" key="9">
    <source>
        <dbReference type="PROSITE" id="PS50112"/>
    </source>
</evidence>
<dbReference type="Gene3D" id="1.10.287.130">
    <property type="match status" value="1"/>
</dbReference>